<gene>
    <name evidence="3" type="ORF">BG454_03945</name>
</gene>
<dbReference type="InterPro" id="IPR012807">
    <property type="entry name" value="Anti-sigma_ChrR"/>
</dbReference>
<dbReference type="InterPro" id="IPR025979">
    <property type="entry name" value="ChrR-like_cupin_dom"/>
</dbReference>
<dbReference type="Gene3D" id="2.60.120.10">
    <property type="entry name" value="Jelly Rolls"/>
    <property type="match status" value="1"/>
</dbReference>
<feature type="compositionally biased region" description="Polar residues" evidence="1">
    <location>
        <begin position="83"/>
        <end position="93"/>
    </location>
</feature>
<reference evidence="3 4" key="1">
    <citation type="submission" date="2017-11" db="EMBL/GenBank/DDBJ databases">
        <title>Revised Sequence and Annotation of the Rhodobaca barguzinensis strain alga05 Genome.</title>
        <authorList>
            <person name="Kopejtka K."/>
            <person name="Tomasch J.M."/>
            <person name="Bunk B."/>
            <person name="Koblizek M."/>
        </authorList>
    </citation>
    <scope>NUCLEOTIDE SEQUENCE [LARGE SCALE GENOMIC DNA]</scope>
    <source>
        <strain evidence="4">alga05</strain>
    </source>
</reference>
<proteinExistence type="predicted"/>
<dbReference type="EMBL" id="CP024899">
    <property type="protein sequence ID" value="ATX65085.1"/>
    <property type="molecule type" value="Genomic_DNA"/>
</dbReference>
<dbReference type="InterPro" id="IPR041916">
    <property type="entry name" value="Anti_sigma_zinc_sf"/>
</dbReference>
<feature type="region of interest" description="Disordered" evidence="1">
    <location>
        <begin position="75"/>
        <end position="95"/>
    </location>
</feature>
<dbReference type="Pfam" id="PF12973">
    <property type="entry name" value="Cupin_7"/>
    <property type="match status" value="1"/>
</dbReference>
<organism evidence="3 4">
    <name type="scientific">Roseinatronobacter bogoriensis subsp. barguzinensis</name>
    <dbReference type="NCBI Taxonomy" id="441209"/>
    <lineage>
        <taxon>Bacteria</taxon>
        <taxon>Pseudomonadati</taxon>
        <taxon>Pseudomonadota</taxon>
        <taxon>Alphaproteobacteria</taxon>
        <taxon>Rhodobacterales</taxon>
        <taxon>Paracoccaceae</taxon>
        <taxon>Roseinatronobacter</taxon>
    </lineage>
</organism>
<evidence type="ECO:0000313" key="4">
    <source>
        <dbReference type="Proteomes" id="UP000228948"/>
    </source>
</evidence>
<sequence length="219" mass="23465">MITHHLSDKLLMAYSSGTLPEAFNLAVATHIAMCDECRARLASFDAIGGAVLERAEDTAAPMSHETLLATLSRIKDQGPREQAAQSGRATQEGWTLPEPLRSYVGGDVQDVKWRNVGGGVRQAVIPTSENATARLLYIPAGKAVPDHGHHGMELTLVLQGAFADEEDCFSRGDIEIADEGTEHQPIAQVGADCICLAVTDAPLKFRGLLPRLAQPFLGI</sequence>
<evidence type="ECO:0000256" key="1">
    <source>
        <dbReference type="SAM" id="MobiDB-lite"/>
    </source>
</evidence>
<dbReference type="STRING" id="441209.GCA_001870665_03521"/>
<feature type="domain" description="ChrR-like cupin" evidence="2">
    <location>
        <begin position="107"/>
        <end position="197"/>
    </location>
</feature>
<name>A0A2K8KBJ5_9RHOB</name>
<dbReference type="AlphaFoldDB" id="A0A2K8KBJ5"/>
<dbReference type="Proteomes" id="UP000228948">
    <property type="component" value="Chromosome"/>
</dbReference>
<dbReference type="NCBIfam" id="TIGR02451">
    <property type="entry name" value="anti_sig_ChrR"/>
    <property type="match status" value="1"/>
</dbReference>
<dbReference type="SUPFAM" id="SSF51182">
    <property type="entry name" value="RmlC-like cupins"/>
    <property type="match status" value="1"/>
</dbReference>
<dbReference type="InterPro" id="IPR011051">
    <property type="entry name" value="RmlC_Cupin_sf"/>
</dbReference>
<dbReference type="OrthoDB" id="2988517at2"/>
<evidence type="ECO:0000259" key="2">
    <source>
        <dbReference type="Pfam" id="PF12973"/>
    </source>
</evidence>
<dbReference type="Gene3D" id="1.10.10.1320">
    <property type="entry name" value="Anti-sigma factor, zinc-finger domain"/>
    <property type="match status" value="1"/>
</dbReference>
<dbReference type="CDD" id="cd20301">
    <property type="entry name" value="cupin_ChrR"/>
    <property type="match status" value="1"/>
</dbReference>
<protein>
    <submittedName>
        <fullName evidence="3">Transcriptional regulator</fullName>
    </submittedName>
</protein>
<accession>A0A2K8KBJ5</accession>
<evidence type="ECO:0000313" key="3">
    <source>
        <dbReference type="EMBL" id="ATX65085.1"/>
    </source>
</evidence>
<dbReference type="KEGG" id="rbg:BG454_03945"/>
<keyword evidence="4" id="KW-1185">Reference proteome</keyword>
<dbReference type="RefSeq" id="WP_071479161.1">
    <property type="nucleotide sequence ID" value="NZ_CP024899.1"/>
</dbReference>
<dbReference type="InterPro" id="IPR014710">
    <property type="entry name" value="RmlC-like_jellyroll"/>
</dbReference>